<dbReference type="InterPro" id="IPR023997">
    <property type="entry name" value="TonB-dep_OMP_SusC/RagA_CS"/>
</dbReference>
<dbReference type="AlphaFoldDB" id="A0A7K1ST71"/>
<keyword evidence="8" id="KW-1185">Reference proteome</keyword>
<comment type="similarity">
    <text evidence="4">Belongs to the TonB-dependent receptor family.</text>
</comment>
<dbReference type="InterPro" id="IPR023996">
    <property type="entry name" value="TonB-dep_OMP_SusC/RagA"/>
</dbReference>
<organism evidence="7 8">
    <name type="scientific">Mucilaginibacter arboris</name>
    <dbReference type="NCBI Taxonomy" id="2682090"/>
    <lineage>
        <taxon>Bacteria</taxon>
        <taxon>Pseudomonadati</taxon>
        <taxon>Bacteroidota</taxon>
        <taxon>Sphingobacteriia</taxon>
        <taxon>Sphingobacteriales</taxon>
        <taxon>Sphingobacteriaceae</taxon>
        <taxon>Mucilaginibacter</taxon>
    </lineage>
</organism>
<dbReference type="InterPro" id="IPR012910">
    <property type="entry name" value="Plug_dom"/>
</dbReference>
<evidence type="ECO:0000256" key="4">
    <source>
        <dbReference type="PROSITE-ProRule" id="PRU01360"/>
    </source>
</evidence>
<evidence type="ECO:0000259" key="5">
    <source>
        <dbReference type="Pfam" id="PF07660"/>
    </source>
</evidence>
<dbReference type="Pfam" id="PF07660">
    <property type="entry name" value="STN"/>
    <property type="match status" value="1"/>
</dbReference>
<sequence length="1167" mass="128911">MNFYKLFLCGKTNRINKILFVMKLIIVILTTAILQVSASSFAQRVTLNEKNASISKIFNHIREQTGYDFFYNLKLIKQAKPVSIDVKDAGIDEVLKACFQGQPFTYIVKENAVIIKNRVKDLSQESAAVIQTITVRGRVLDEKGLGLPGATVKVKGTTQGTVTDQNGVFKLTDVDENAMLVVSFIGYNPIEVKVNDKLEMTITLLPHANSLNDVVVVGFATQKKIDLTGAVDQISGKDLQNRPLTNVGDALQGMMANLNVTTNYAGGSPDATKTINVRGYTGFSSSGGNNLAGPLILVDGVETNINSINVNDIESISLLKDAASSAAYGSRAPNGVLLITTKQGKKNQPLRLSYSNNFSYAQPLNEPTMVNSLEFANTMDEAYTNAGLAPLFTADALKRIKAYIQDPQNTPTNVAVPGSDAYARYDPVFPNSNNDWFKIYLKKWSASQQHNLSVDGGSDKITYFFGVGTTDHNGLYNYFNDSYKRDNFRANITADVNKYVTFSLKTSYSQENIYSPYNGGTSTGGDWFHQLARIWPTVALIDPNGGYEFASYVHQIEQGGSNTSRTNNSRISGDITIKPLPGWNITGHYNYDYNNYNILSSVLPFTYAVPSNPEFLSTTISSVSQTYSATNYYNYNLFSSYEKQIGGHYFKVLLGEQTEKKTYSNLTGTNQYLYSITEPSLALTSGTTPSTTDLGGYSWATNSIIGRINYNYKEKYLVEGNASYMGTSLFPINTRYHLFTSASAGWNVSREDFFKPLLKAINNLKFRASYGGLGDISQFLNSGNYYPYLSNLRTGSSTSSQWIFTPATGGRLPYVANPSQLVSPTLTWAKPSELDLGVDVDFLTDFSATFDWYNKNITDQFGPPNTYPAPLGVTPPTVNSAASRTIGWDMTASWKHRVGEVNLMARATLSHYAGKITKYTGNPQSLITQPYVGEPMGAIWGFKTVGKFQTQAQVNSAPSQTAINATGYLPGDIQYADLNHDGKITYGSNTVSNPGDRTIIGNSTPKYLYGFTTSANWKGIDLVVFIQGQGHADYMPSNNYFWGITSEYQSTVTPKLADRWSPTNPDGYFPRIDINNGAGKNQIPQSGYLLNAAYTRLKNVQLSYTIPDQLTKKFHVYQLRLYTSIENALTFSGAFAHQYVDPELLQSDEKIYPLQRTYSFGLQMNIK</sequence>
<evidence type="ECO:0000313" key="8">
    <source>
        <dbReference type="Proteomes" id="UP000462014"/>
    </source>
</evidence>
<dbReference type="NCBIfam" id="TIGR04056">
    <property type="entry name" value="OMP_RagA_SusC"/>
    <property type="match status" value="1"/>
</dbReference>
<dbReference type="SUPFAM" id="SSF56935">
    <property type="entry name" value="Porins"/>
    <property type="match status" value="1"/>
</dbReference>
<keyword evidence="1 4" id="KW-0813">Transport</keyword>
<dbReference type="EMBL" id="WPIK01000002">
    <property type="protein sequence ID" value="MVN20454.1"/>
    <property type="molecule type" value="Genomic_DNA"/>
</dbReference>
<keyword evidence="2 4" id="KW-0472">Membrane</keyword>
<dbReference type="InterPro" id="IPR037066">
    <property type="entry name" value="Plug_dom_sf"/>
</dbReference>
<dbReference type="Pfam" id="PF13715">
    <property type="entry name" value="CarbopepD_reg_2"/>
    <property type="match status" value="1"/>
</dbReference>
<dbReference type="InterPro" id="IPR008969">
    <property type="entry name" value="CarboxyPept-like_regulatory"/>
</dbReference>
<gene>
    <name evidence="7" type="ORF">GO621_02760</name>
</gene>
<comment type="caution">
    <text evidence="7">The sequence shown here is derived from an EMBL/GenBank/DDBJ whole genome shotgun (WGS) entry which is preliminary data.</text>
</comment>
<accession>A0A7K1ST71</accession>
<keyword evidence="4" id="KW-1134">Transmembrane beta strand</keyword>
<dbReference type="NCBIfam" id="TIGR04057">
    <property type="entry name" value="SusC_RagA_signa"/>
    <property type="match status" value="1"/>
</dbReference>
<dbReference type="SUPFAM" id="SSF49464">
    <property type="entry name" value="Carboxypeptidase regulatory domain-like"/>
    <property type="match status" value="1"/>
</dbReference>
<feature type="domain" description="Secretin/TonB short N-terminal" evidence="5">
    <location>
        <begin position="67"/>
        <end position="115"/>
    </location>
</feature>
<dbReference type="InterPro" id="IPR011662">
    <property type="entry name" value="Secretin/TonB_short_N"/>
</dbReference>
<dbReference type="InterPro" id="IPR039426">
    <property type="entry name" value="TonB-dep_rcpt-like"/>
</dbReference>
<dbReference type="Gene3D" id="2.60.40.1120">
    <property type="entry name" value="Carboxypeptidase-like, regulatory domain"/>
    <property type="match status" value="1"/>
</dbReference>
<evidence type="ECO:0000256" key="2">
    <source>
        <dbReference type="ARBA" id="ARBA00023136"/>
    </source>
</evidence>
<dbReference type="GO" id="GO:0009279">
    <property type="term" value="C:cell outer membrane"/>
    <property type="evidence" value="ECO:0007669"/>
    <property type="project" value="UniProtKB-SubCell"/>
</dbReference>
<feature type="domain" description="TonB-dependent receptor plug" evidence="6">
    <location>
        <begin position="224"/>
        <end position="336"/>
    </location>
</feature>
<keyword evidence="3 4" id="KW-0998">Cell outer membrane</keyword>
<reference evidence="7 8" key="1">
    <citation type="submission" date="2019-12" db="EMBL/GenBank/DDBJ databases">
        <title>Mucilaginibacter sp. HMF7410 genome sequencing and assembly.</title>
        <authorList>
            <person name="Kang H."/>
            <person name="Cha I."/>
            <person name="Kim H."/>
            <person name="Joh K."/>
        </authorList>
    </citation>
    <scope>NUCLEOTIDE SEQUENCE [LARGE SCALE GENOMIC DNA]</scope>
    <source>
        <strain evidence="7 8">HMF7410</strain>
    </source>
</reference>
<keyword evidence="4" id="KW-0812">Transmembrane</keyword>
<evidence type="ECO:0000259" key="6">
    <source>
        <dbReference type="Pfam" id="PF07715"/>
    </source>
</evidence>
<dbReference type="PROSITE" id="PS52016">
    <property type="entry name" value="TONB_DEPENDENT_REC_3"/>
    <property type="match status" value="1"/>
</dbReference>
<dbReference type="Gene3D" id="2.170.130.10">
    <property type="entry name" value="TonB-dependent receptor, plug domain"/>
    <property type="match status" value="1"/>
</dbReference>
<protein>
    <submittedName>
        <fullName evidence="7">SusC/RagA family TonB-linked outer membrane protein</fullName>
    </submittedName>
</protein>
<proteinExistence type="inferred from homology"/>
<evidence type="ECO:0000256" key="3">
    <source>
        <dbReference type="ARBA" id="ARBA00023237"/>
    </source>
</evidence>
<dbReference type="Pfam" id="PF07715">
    <property type="entry name" value="Plug"/>
    <property type="match status" value="1"/>
</dbReference>
<evidence type="ECO:0000313" key="7">
    <source>
        <dbReference type="EMBL" id="MVN20454.1"/>
    </source>
</evidence>
<dbReference type="Proteomes" id="UP000462014">
    <property type="component" value="Unassembled WGS sequence"/>
</dbReference>
<name>A0A7K1ST71_9SPHI</name>
<comment type="subcellular location">
    <subcellularLocation>
        <location evidence="4">Cell outer membrane</location>
        <topology evidence="4">Multi-pass membrane protein</topology>
    </subcellularLocation>
</comment>
<evidence type="ECO:0000256" key="1">
    <source>
        <dbReference type="ARBA" id="ARBA00022448"/>
    </source>
</evidence>